<accession>A0A8S5T713</accession>
<organism evidence="1">
    <name type="scientific">Siphoviridae sp. ctxMM9</name>
    <dbReference type="NCBI Taxonomy" id="2827973"/>
    <lineage>
        <taxon>Viruses</taxon>
        <taxon>Duplodnaviria</taxon>
        <taxon>Heunggongvirae</taxon>
        <taxon>Uroviricota</taxon>
        <taxon>Caudoviricetes</taxon>
    </lineage>
</organism>
<dbReference type="EMBL" id="BK032759">
    <property type="protein sequence ID" value="DAF58811.1"/>
    <property type="molecule type" value="Genomic_DNA"/>
</dbReference>
<proteinExistence type="predicted"/>
<sequence length="64" mass="7399">MGEVKPSPIFFYCVKGVWQMRMILKGKSLTIDRSEFNASTIYNLEDLSFWVDKKTCSTGIQVFL</sequence>
<reference evidence="1" key="1">
    <citation type="journal article" date="2021" name="Proc. Natl. Acad. Sci. U.S.A.">
        <title>A Catalog of Tens of Thousands of Viruses from Human Metagenomes Reveals Hidden Associations with Chronic Diseases.</title>
        <authorList>
            <person name="Tisza M.J."/>
            <person name="Buck C.B."/>
        </authorList>
    </citation>
    <scope>NUCLEOTIDE SEQUENCE</scope>
    <source>
        <strain evidence="1">CtxMM9</strain>
    </source>
</reference>
<protein>
    <submittedName>
        <fullName evidence="1">Uncharacterized protein</fullName>
    </submittedName>
</protein>
<evidence type="ECO:0000313" key="1">
    <source>
        <dbReference type="EMBL" id="DAF58811.1"/>
    </source>
</evidence>
<name>A0A8S5T713_9CAUD</name>